<dbReference type="InterPro" id="IPR019546">
    <property type="entry name" value="TAT_signal_bac_arc"/>
</dbReference>
<organism evidence="2 3">
    <name type="scientific">Polaribacter aquimarinus</name>
    <dbReference type="NCBI Taxonomy" id="2100726"/>
    <lineage>
        <taxon>Bacteria</taxon>
        <taxon>Pseudomonadati</taxon>
        <taxon>Bacteroidota</taxon>
        <taxon>Flavobacteriia</taxon>
        <taxon>Flavobacteriales</taxon>
        <taxon>Flavobacteriaceae</taxon>
    </lineage>
</organism>
<dbReference type="SUPFAM" id="SSF53706">
    <property type="entry name" value="Formate dehydrogenase/DMSO reductase, domains 1-3"/>
    <property type="match status" value="1"/>
</dbReference>
<reference evidence="2 3" key="1">
    <citation type="submission" date="2018-05" db="EMBL/GenBank/DDBJ databases">
        <title>Polaribacter aquimarinus sp. nov., isolated from sediment in a sediment of sea.</title>
        <authorList>
            <person name="Lu D."/>
        </authorList>
    </citation>
    <scope>NUCLEOTIDE SEQUENCE [LARGE SCALE GENOMIC DNA]</scope>
    <source>
        <strain evidence="2 3">ZY113</strain>
    </source>
</reference>
<dbReference type="PROSITE" id="PS51379">
    <property type="entry name" value="4FE4S_FER_2"/>
    <property type="match status" value="3"/>
</dbReference>
<protein>
    <submittedName>
        <fullName evidence="2">Quinol:cytochrome C oxidoreductase</fullName>
    </submittedName>
</protein>
<dbReference type="SUPFAM" id="SSF50692">
    <property type="entry name" value="ADC-like"/>
    <property type="match status" value="1"/>
</dbReference>
<keyword evidence="3" id="KW-1185">Reference proteome</keyword>
<feature type="domain" description="4Fe-4S ferredoxin-type" evidence="1">
    <location>
        <begin position="839"/>
        <end position="870"/>
    </location>
</feature>
<dbReference type="Gene3D" id="3.30.2070.10">
    <property type="entry name" value="Formate dehydrogenase/DMSO reductase"/>
    <property type="match status" value="1"/>
</dbReference>
<dbReference type="Proteomes" id="UP000245670">
    <property type="component" value="Unassembled WGS sequence"/>
</dbReference>
<name>A0A2U2JCL9_9FLAO</name>
<dbReference type="InterPro" id="IPR030948">
    <property type="entry name" value="TAT_var_transloc_signal_dom"/>
</dbReference>
<dbReference type="Gene3D" id="3.40.228.10">
    <property type="entry name" value="Dimethylsulfoxide Reductase, domain 2"/>
    <property type="match status" value="1"/>
</dbReference>
<dbReference type="Gene3D" id="3.30.70.20">
    <property type="match status" value="2"/>
</dbReference>
<dbReference type="AlphaFoldDB" id="A0A2U2JCL9"/>
<dbReference type="NCBIfam" id="TIGR01409">
    <property type="entry name" value="TAT_signal_seq"/>
    <property type="match status" value="1"/>
</dbReference>
<dbReference type="EMBL" id="QFFG01000002">
    <property type="protein sequence ID" value="PWG06090.1"/>
    <property type="molecule type" value="Genomic_DNA"/>
</dbReference>
<dbReference type="CDD" id="cd10551">
    <property type="entry name" value="PsrB"/>
    <property type="match status" value="1"/>
</dbReference>
<dbReference type="InterPro" id="IPR017896">
    <property type="entry name" value="4Fe4S_Fe-S-bd"/>
</dbReference>
<dbReference type="PANTHER" id="PTHR42783">
    <property type="entry name" value="GLUTAMATE SYNTHASE [NADPH] SMALL CHAIN"/>
    <property type="match status" value="1"/>
</dbReference>
<dbReference type="Pfam" id="PF12838">
    <property type="entry name" value="Fer4_7"/>
    <property type="match status" value="1"/>
</dbReference>
<accession>A0A2U2JCL9</accession>
<dbReference type="NCBIfam" id="TIGR04519">
    <property type="entry name" value="MoCo_extend_TAT"/>
    <property type="match status" value="1"/>
</dbReference>
<dbReference type="Gene3D" id="3.40.50.740">
    <property type="match status" value="2"/>
</dbReference>
<evidence type="ECO:0000313" key="3">
    <source>
        <dbReference type="Proteomes" id="UP000245670"/>
    </source>
</evidence>
<dbReference type="InterPro" id="IPR009010">
    <property type="entry name" value="Asp_de-COase-like_dom_sf"/>
</dbReference>
<feature type="domain" description="4Fe-4S ferredoxin-type" evidence="1">
    <location>
        <begin position="871"/>
        <end position="900"/>
    </location>
</feature>
<dbReference type="RefSeq" id="WP_109404421.1">
    <property type="nucleotide sequence ID" value="NZ_QFFG01000002.1"/>
</dbReference>
<gene>
    <name evidence="2" type="ORF">DIS07_06565</name>
</gene>
<comment type="caution">
    <text evidence="2">The sequence shown here is derived from an EMBL/GenBank/DDBJ whole genome shotgun (WGS) entry which is preliminary data.</text>
</comment>
<evidence type="ECO:0000313" key="2">
    <source>
        <dbReference type="EMBL" id="PWG06090.1"/>
    </source>
</evidence>
<feature type="domain" description="4Fe-4S ferredoxin-type" evidence="1">
    <location>
        <begin position="760"/>
        <end position="790"/>
    </location>
</feature>
<sequence>MASNKKYWKSVEELKDSSIVETLSKNEFVEEIPTDQFLGDKETLENSSTSRRDFLKYVGFTTAAASLAACEGPVRKSIPYVVKPDDVTLGVADWYATSMADGYDFANVLVKTREGRPIQIMPNKEANGTTSARVQAAVLSLYDEKLRLKKPTKEGAEISWVDADKQIGTKLNELKEANKPVVLLTGTMASPSTDKIVEEFIAANPNVKHVIYDAVSESGAADAFKAMYGKRALPNYHLDKAKTIVSFGADFLGDFHGGFEKSYINGRKPETGSMSYHVQFESNMSLTGANADKRVVVKPSDQVFALINLYNAITGSTVASKSTPVDADVKKMATELKKAGSKGVVLTGLNDKNAQIIALAINKALNSEIIDTVNTLNIRQGNDAEVAQLVSDMKAGKIAGLISYNVDPVYSLSNASDFSDGLKKLELSVALSTENNATVNASNFALPTPHFLESWGDTQFDEVTYGLMQPTIQPLFNTRQVQDTLLKWSGNSTKYYDYLKAFASANVLNGSSWNTALHNGFFTKEVVENTDFVFDTLEVISDVAAKLSSSANKASGFELNLYTKTGLGDGKQANNPWLQEFPDPITRASWDNYLTMSIADAKELGFANPVKDNGAIDGDYAKVTVNGVSVTVPVMIQPGQAKGSVGLAVGFGKTFGLKEEMQVGVNAYPLYKGGNNIQYGVTIEKVSGTHQFACTQVQKTIAGRHDILKVASLKEFKTVDPKDHKNGWNKPAYVSYDHNEVEANTIDLWDEHNREVGHHFNLSIDLTSCTGCGACVVACHAENNVPVVGKKEVRVGRDMHWLRIDRYYSSEVETREEAKELGLSRGEMYEALETEAENPEVTFQPMMCQHCNHAPCETVCPVAATSHGRQGQNQMAYNRCVGTRYCANNCPYRVRRFNWFNYANNNEFDFNMNNEYGKMVLNPDVVVRSRGVMEKCSMCIQMTQATILKAKKEGRAVNTDEFETACSSACTTGAMVFGDINNKKDQVASLVEDKRAYGVLDYLQTKPNVIYQVKVKNTNEA</sequence>
<dbReference type="SUPFAM" id="SSF54862">
    <property type="entry name" value="4Fe-4S ferredoxins"/>
    <property type="match status" value="1"/>
</dbReference>
<evidence type="ECO:0000259" key="1">
    <source>
        <dbReference type="PROSITE" id="PS51379"/>
    </source>
</evidence>
<dbReference type="PANTHER" id="PTHR42783:SF3">
    <property type="entry name" value="GLUTAMATE SYNTHASE [NADPH] SMALL CHAIN-RELATED"/>
    <property type="match status" value="1"/>
</dbReference>
<proteinExistence type="predicted"/>
<dbReference type="OrthoDB" id="9779457at2"/>